<evidence type="ECO:0000313" key="1">
    <source>
        <dbReference type="EMBL" id="USR91638.1"/>
    </source>
</evidence>
<dbReference type="EMBL" id="CP098611">
    <property type="protein sequence ID" value="USR91638.1"/>
    <property type="molecule type" value="Genomic_DNA"/>
</dbReference>
<keyword evidence="2" id="KW-1185">Reference proteome</keyword>
<name>A0ABY5AU24_9CYAN</name>
<protein>
    <submittedName>
        <fullName evidence="1">DUF1822 family protein</fullName>
    </submittedName>
</protein>
<dbReference type="RefSeq" id="WP_252663659.1">
    <property type="nucleotide sequence ID" value="NZ_CP098611.1"/>
</dbReference>
<evidence type="ECO:0000313" key="2">
    <source>
        <dbReference type="Proteomes" id="UP001056708"/>
    </source>
</evidence>
<dbReference type="Pfam" id="PF08852">
    <property type="entry name" value="DUF1822"/>
    <property type="match status" value="1"/>
</dbReference>
<proteinExistence type="predicted"/>
<organism evidence="1 2">
    <name type="scientific">Phormidium yuhuli AB48</name>
    <dbReference type="NCBI Taxonomy" id="2940671"/>
    <lineage>
        <taxon>Bacteria</taxon>
        <taxon>Bacillati</taxon>
        <taxon>Cyanobacteriota</taxon>
        <taxon>Cyanophyceae</taxon>
        <taxon>Oscillatoriophycideae</taxon>
        <taxon>Oscillatoriales</taxon>
        <taxon>Oscillatoriaceae</taxon>
        <taxon>Phormidium</taxon>
        <taxon>Phormidium yuhuli</taxon>
    </lineage>
</organism>
<dbReference type="Proteomes" id="UP001056708">
    <property type="component" value="Chromosome"/>
</dbReference>
<sequence>MSYQYGPLTFNVPITAEMRARASQASQQHSNVDKSRQVYHNVLVVLAVEYYCQCMAIETQLKASSVWNPALQVLANTAELPLKALGAVQCCMVAGQDTTVRVPAEAQHDRLGYVAVGLDEEFQEAVLLGFCERLPGEGEQFALQHWDDLDGFLGRVEELEAESSPTPPALTQLSQWLRGRVAEGWDSLETLMSGQHLTPAWAVRGPAGATEIRDNSLIKRGKLLHFEGMSEAIILLISLESELAEETDIAVEVQSLDRQTELPLNLEISILDDEGHSVMQAVAKSSEHIKLRFSGEPDERFGVKVALGSVSFIEQFVI</sequence>
<gene>
    <name evidence="1" type="ORF">NEA10_02610</name>
</gene>
<dbReference type="InterPro" id="IPR014951">
    <property type="entry name" value="DUF1822"/>
</dbReference>
<accession>A0ABY5AU24</accession>
<reference evidence="1" key="1">
    <citation type="submission" date="2022-06" db="EMBL/GenBank/DDBJ databases">
        <title>Genome sequence of Phormidium yuhuli AB48 isolated from an industrial photobioreactor environment.</title>
        <authorList>
            <person name="Qiu Y."/>
            <person name="Noonan A.J.C."/>
            <person name="Dofher K."/>
            <person name="Koch M."/>
            <person name="Kieft B."/>
            <person name="Lin X."/>
            <person name="Ziels R.M."/>
            <person name="Hallam S.J."/>
        </authorList>
    </citation>
    <scope>NUCLEOTIDE SEQUENCE</scope>
    <source>
        <strain evidence="1">AB48</strain>
    </source>
</reference>